<evidence type="ECO:0000313" key="1">
    <source>
        <dbReference type="EMBL" id="TFK68431.1"/>
    </source>
</evidence>
<sequence>MTVSILCRLRSFFMTNKTTSTRLTFFWYSFTLLPRSFSFFVVVYQSKQFSTSLHIRITDLGGDRPLQLFPPFSFHLTYLPTNPPTLRTHPSPSTDQHHLDLDPRPSVLDFLYTKLPPTTLQLHCKHRMLIKSFFLIRKSFSFRFGRTLILVLEGRRQACTFVFELGYYHMAFMRMPGLGTLVPAVLLVDPTREASPSRLVDLVPMQLARTPGYVHIPCSKRSYRTPLPAPFHFSVFTEENMG</sequence>
<reference evidence="1 2" key="1">
    <citation type="journal article" date="2019" name="Nat. Ecol. Evol.">
        <title>Megaphylogeny resolves global patterns of mushroom evolution.</title>
        <authorList>
            <person name="Varga T."/>
            <person name="Krizsan K."/>
            <person name="Foldi C."/>
            <person name="Dima B."/>
            <person name="Sanchez-Garcia M."/>
            <person name="Sanchez-Ramirez S."/>
            <person name="Szollosi G.J."/>
            <person name="Szarkandi J.G."/>
            <person name="Papp V."/>
            <person name="Albert L."/>
            <person name="Andreopoulos W."/>
            <person name="Angelini C."/>
            <person name="Antonin V."/>
            <person name="Barry K.W."/>
            <person name="Bougher N.L."/>
            <person name="Buchanan P."/>
            <person name="Buyck B."/>
            <person name="Bense V."/>
            <person name="Catcheside P."/>
            <person name="Chovatia M."/>
            <person name="Cooper J."/>
            <person name="Damon W."/>
            <person name="Desjardin D."/>
            <person name="Finy P."/>
            <person name="Geml J."/>
            <person name="Haridas S."/>
            <person name="Hughes K."/>
            <person name="Justo A."/>
            <person name="Karasinski D."/>
            <person name="Kautmanova I."/>
            <person name="Kiss B."/>
            <person name="Kocsube S."/>
            <person name="Kotiranta H."/>
            <person name="LaButti K.M."/>
            <person name="Lechner B.E."/>
            <person name="Liimatainen K."/>
            <person name="Lipzen A."/>
            <person name="Lukacs Z."/>
            <person name="Mihaltcheva S."/>
            <person name="Morgado L.N."/>
            <person name="Niskanen T."/>
            <person name="Noordeloos M.E."/>
            <person name="Ohm R.A."/>
            <person name="Ortiz-Santana B."/>
            <person name="Ovrebo C."/>
            <person name="Racz N."/>
            <person name="Riley R."/>
            <person name="Savchenko A."/>
            <person name="Shiryaev A."/>
            <person name="Soop K."/>
            <person name="Spirin V."/>
            <person name="Szebenyi C."/>
            <person name="Tomsovsky M."/>
            <person name="Tulloss R.E."/>
            <person name="Uehling J."/>
            <person name="Grigoriev I.V."/>
            <person name="Vagvolgyi C."/>
            <person name="Papp T."/>
            <person name="Martin F.M."/>
            <person name="Miettinen O."/>
            <person name="Hibbett D.S."/>
            <person name="Nagy L.G."/>
        </authorList>
    </citation>
    <scope>NUCLEOTIDE SEQUENCE [LARGE SCALE GENOMIC DNA]</scope>
    <source>
        <strain evidence="1 2">NL-1719</strain>
    </source>
</reference>
<name>A0ACD3AT01_9AGAR</name>
<proteinExistence type="predicted"/>
<dbReference type="Proteomes" id="UP000308600">
    <property type="component" value="Unassembled WGS sequence"/>
</dbReference>
<gene>
    <name evidence="1" type="ORF">BDN72DRAFT_680898</name>
</gene>
<keyword evidence="2" id="KW-1185">Reference proteome</keyword>
<protein>
    <submittedName>
        <fullName evidence="1">Uncharacterized protein</fullName>
    </submittedName>
</protein>
<accession>A0ACD3AT01</accession>
<organism evidence="1 2">
    <name type="scientific">Pluteus cervinus</name>
    <dbReference type="NCBI Taxonomy" id="181527"/>
    <lineage>
        <taxon>Eukaryota</taxon>
        <taxon>Fungi</taxon>
        <taxon>Dikarya</taxon>
        <taxon>Basidiomycota</taxon>
        <taxon>Agaricomycotina</taxon>
        <taxon>Agaricomycetes</taxon>
        <taxon>Agaricomycetidae</taxon>
        <taxon>Agaricales</taxon>
        <taxon>Pluteineae</taxon>
        <taxon>Pluteaceae</taxon>
        <taxon>Pluteus</taxon>
    </lineage>
</organism>
<evidence type="ECO:0000313" key="2">
    <source>
        <dbReference type="Proteomes" id="UP000308600"/>
    </source>
</evidence>
<dbReference type="EMBL" id="ML208352">
    <property type="protein sequence ID" value="TFK68431.1"/>
    <property type="molecule type" value="Genomic_DNA"/>
</dbReference>